<proteinExistence type="predicted"/>
<accession>A0A401GG48</accession>
<comment type="caution">
    <text evidence="3">The sequence shown here is derived from an EMBL/GenBank/DDBJ whole genome shotgun (WGS) entry which is preliminary data.</text>
</comment>
<dbReference type="Proteomes" id="UP000287166">
    <property type="component" value="Unassembled WGS sequence"/>
</dbReference>
<dbReference type="RefSeq" id="XP_027612080.1">
    <property type="nucleotide sequence ID" value="XM_027756279.1"/>
</dbReference>
<protein>
    <submittedName>
        <fullName evidence="3">Uncharacterized protein</fullName>
    </submittedName>
</protein>
<dbReference type="GeneID" id="38778084"/>
<keyword evidence="2" id="KW-0472">Membrane</keyword>
<evidence type="ECO:0000313" key="4">
    <source>
        <dbReference type="Proteomes" id="UP000287166"/>
    </source>
</evidence>
<reference evidence="3 4" key="1">
    <citation type="journal article" date="2018" name="Sci. Rep.">
        <title>Genome sequence of the cauliflower mushroom Sparassis crispa (Hanabiratake) and its association with beneficial usage.</title>
        <authorList>
            <person name="Kiyama R."/>
            <person name="Furutani Y."/>
            <person name="Kawaguchi K."/>
            <person name="Nakanishi T."/>
        </authorList>
    </citation>
    <scope>NUCLEOTIDE SEQUENCE [LARGE SCALE GENOMIC DNA]</scope>
</reference>
<gene>
    <name evidence="3" type="ORF">SCP_0308930</name>
</gene>
<dbReference type="OrthoDB" id="3184377at2759"/>
<organism evidence="3 4">
    <name type="scientific">Sparassis crispa</name>
    <dbReference type="NCBI Taxonomy" id="139825"/>
    <lineage>
        <taxon>Eukaryota</taxon>
        <taxon>Fungi</taxon>
        <taxon>Dikarya</taxon>
        <taxon>Basidiomycota</taxon>
        <taxon>Agaricomycotina</taxon>
        <taxon>Agaricomycetes</taxon>
        <taxon>Polyporales</taxon>
        <taxon>Sparassidaceae</taxon>
        <taxon>Sparassis</taxon>
    </lineage>
</organism>
<evidence type="ECO:0000256" key="1">
    <source>
        <dbReference type="SAM" id="MobiDB-lite"/>
    </source>
</evidence>
<evidence type="ECO:0000313" key="3">
    <source>
        <dbReference type="EMBL" id="GBE81167.1"/>
    </source>
</evidence>
<sequence>MPALSVALDEAVPTGRFETSSDRRSIAMPTIAGAVTGSCIGVAWIVGLILWFIKRRQRWNRARRAGLKTHRQLPDTVPKPEAYIIPPDPAIIEGAGKPREVAYRDDPATDDFDNTRRAKTVPLARNQKSINAGEPVYYPPAVNPASMPWRAFTVVDSSPPIPTNIPEDELPLSPHDPERSNYPPHY</sequence>
<feature type="transmembrane region" description="Helical" evidence="2">
    <location>
        <begin position="26"/>
        <end position="53"/>
    </location>
</feature>
<name>A0A401GG48_9APHY</name>
<keyword evidence="2" id="KW-0812">Transmembrane</keyword>
<keyword evidence="4" id="KW-1185">Reference proteome</keyword>
<feature type="region of interest" description="Disordered" evidence="1">
    <location>
        <begin position="158"/>
        <end position="186"/>
    </location>
</feature>
<dbReference type="AlphaFoldDB" id="A0A401GG48"/>
<dbReference type="InParanoid" id="A0A401GG48"/>
<dbReference type="EMBL" id="BFAD01000003">
    <property type="protein sequence ID" value="GBE81167.1"/>
    <property type="molecule type" value="Genomic_DNA"/>
</dbReference>
<keyword evidence="2" id="KW-1133">Transmembrane helix</keyword>
<evidence type="ECO:0000256" key="2">
    <source>
        <dbReference type="SAM" id="Phobius"/>
    </source>
</evidence>